<gene>
    <name evidence="1" type="ORF">E2C01_000350</name>
</gene>
<keyword evidence="2" id="KW-1185">Reference proteome</keyword>
<sequence>MFCKFEPVLRGNVKHEPRVTRDSNTCRADVVTVNCARGRVHHIEVYRLKMNRQNISQDAKADQFPIFYVGLSDPLEKSLLKTELITDIQEDKRRRT</sequence>
<dbReference type="Proteomes" id="UP000324222">
    <property type="component" value="Unassembled WGS sequence"/>
</dbReference>
<name>A0A5B7CJD5_PORTR</name>
<evidence type="ECO:0000313" key="1">
    <source>
        <dbReference type="EMBL" id="MPC07783.1"/>
    </source>
</evidence>
<protein>
    <submittedName>
        <fullName evidence="1">Uncharacterized protein</fullName>
    </submittedName>
</protein>
<evidence type="ECO:0000313" key="2">
    <source>
        <dbReference type="Proteomes" id="UP000324222"/>
    </source>
</evidence>
<comment type="caution">
    <text evidence="1">The sequence shown here is derived from an EMBL/GenBank/DDBJ whole genome shotgun (WGS) entry which is preliminary data.</text>
</comment>
<dbReference type="EMBL" id="VSRR010000008">
    <property type="protein sequence ID" value="MPC07783.1"/>
    <property type="molecule type" value="Genomic_DNA"/>
</dbReference>
<accession>A0A5B7CJD5</accession>
<proteinExistence type="predicted"/>
<reference evidence="1 2" key="1">
    <citation type="submission" date="2019-05" db="EMBL/GenBank/DDBJ databases">
        <title>Another draft genome of Portunus trituberculatus and its Hox gene families provides insights of decapod evolution.</title>
        <authorList>
            <person name="Jeong J.-H."/>
            <person name="Song I."/>
            <person name="Kim S."/>
            <person name="Choi T."/>
            <person name="Kim D."/>
            <person name="Ryu S."/>
            <person name="Kim W."/>
        </authorList>
    </citation>
    <scope>NUCLEOTIDE SEQUENCE [LARGE SCALE GENOMIC DNA]</scope>
    <source>
        <tissue evidence="1">Muscle</tissue>
    </source>
</reference>
<organism evidence="1 2">
    <name type="scientific">Portunus trituberculatus</name>
    <name type="common">Swimming crab</name>
    <name type="synonym">Neptunus trituberculatus</name>
    <dbReference type="NCBI Taxonomy" id="210409"/>
    <lineage>
        <taxon>Eukaryota</taxon>
        <taxon>Metazoa</taxon>
        <taxon>Ecdysozoa</taxon>
        <taxon>Arthropoda</taxon>
        <taxon>Crustacea</taxon>
        <taxon>Multicrustacea</taxon>
        <taxon>Malacostraca</taxon>
        <taxon>Eumalacostraca</taxon>
        <taxon>Eucarida</taxon>
        <taxon>Decapoda</taxon>
        <taxon>Pleocyemata</taxon>
        <taxon>Brachyura</taxon>
        <taxon>Eubrachyura</taxon>
        <taxon>Portunoidea</taxon>
        <taxon>Portunidae</taxon>
        <taxon>Portuninae</taxon>
        <taxon>Portunus</taxon>
    </lineage>
</organism>
<dbReference type="AlphaFoldDB" id="A0A5B7CJD5"/>